<dbReference type="GO" id="GO:0015808">
    <property type="term" value="P:L-alanine transport"/>
    <property type="evidence" value="ECO:0007669"/>
    <property type="project" value="TreeGrafter"/>
</dbReference>
<organism evidence="5 6">
    <name type="scientific">Deinococcus ruber</name>
    <dbReference type="NCBI Taxonomy" id="1848197"/>
    <lineage>
        <taxon>Bacteria</taxon>
        <taxon>Thermotogati</taxon>
        <taxon>Deinococcota</taxon>
        <taxon>Deinococci</taxon>
        <taxon>Deinococcales</taxon>
        <taxon>Deinococcaceae</taxon>
        <taxon>Deinococcus</taxon>
    </lineage>
</organism>
<accession>A0A918BXI1</accession>
<dbReference type="GO" id="GO:0042941">
    <property type="term" value="P:D-alanine transmembrane transport"/>
    <property type="evidence" value="ECO:0007669"/>
    <property type="project" value="TreeGrafter"/>
</dbReference>
<dbReference type="GO" id="GO:1903806">
    <property type="term" value="P:L-isoleucine import across plasma membrane"/>
    <property type="evidence" value="ECO:0007669"/>
    <property type="project" value="TreeGrafter"/>
</dbReference>
<dbReference type="GO" id="GO:0015192">
    <property type="term" value="F:L-phenylalanine transmembrane transporter activity"/>
    <property type="evidence" value="ECO:0007669"/>
    <property type="project" value="TreeGrafter"/>
</dbReference>
<keyword evidence="3 5" id="KW-0067">ATP-binding</keyword>
<dbReference type="AlphaFoldDB" id="A0A918BXI1"/>
<evidence type="ECO:0000256" key="2">
    <source>
        <dbReference type="ARBA" id="ARBA00022741"/>
    </source>
</evidence>
<keyword evidence="6" id="KW-1185">Reference proteome</keyword>
<reference evidence="5" key="1">
    <citation type="journal article" date="2014" name="Int. J. Syst. Evol. Microbiol.">
        <title>Complete genome sequence of Corynebacterium casei LMG S-19264T (=DSM 44701T), isolated from a smear-ripened cheese.</title>
        <authorList>
            <consortium name="US DOE Joint Genome Institute (JGI-PGF)"/>
            <person name="Walter F."/>
            <person name="Albersmeier A."/>
            <person name="Kalinowski J."/>
            <person name="Ruckert C."/>
        </authorList>
    </citation>
    <scope>NUCLEOTIDE SEQUENCE</scope>
    <source>
        <strain evidence="5">JCM 31311</strain>
    </source>
</reference>
<gene>
    <name evidence="5" type="ORF">GCM10008957_06840</name>
</gene>
<dbReference type="Pfam" id="PF12399">
    <property type="entry name" value="BCA_ABC_TP_C"/>
    <property type="match status" value="1"/>
</dbReference>
<dbReference type="GO" id="GO:1903805">
    <property type="term" value="P:L-valine import across plasma membrane"/>
    <property type="evidence" value="ECO:0007669"/>
    <property type="project" value="TreeGrafter"/>
</dbReference>
<dbReference type="RefSeq" id="WP_189088106.1">
    <property type="nucleotide sequence ID" value="NZ_BMQL01000002.1"/>
</dbReference>
<dbReference type="EMBL" id="BMQL01000002">
    <property type="protein sequence ID" value="GGQ97129.1"/>
    <property type="molecule type" value="Genomic_DNA"/>
</dbReference>
<dbReference type="Proteomes" id="UP000603865">
    <property type="component" value="Unassembled WGS sequence"/>
</dbReference>
<dbReference type="GO" id="GO:0005886">
    <property type="term" value="C:plasma membrane"/>
    <property type="evidence" value="ECO:0007669"/>
    <property type="project" value="TreeGrafter"/>
</dbReference>
<keyword evidence="2" id="KW-0547">Nucleotide-binding</keyword>
<evidence type="ECO:0000256" key="3">
    <source>
        <dbReference type="ARBA" id="ARBA00022840"/>
    </source>
</evidence>
<evidence type="ECO:0000256" key="1">
    <source>
        <dbReference type="ARBA" id="ARBA00022448"/>
    </source>
</evidence>
<dbReference type="CDD" id="cd03219">
    <property type="entry name" value="ABC_Mj1267_LivG_branched"/>
    <property type="match status" value="1"/>
</dbReference>
<name>A0A918BXI1_9DEIO</name>
<evidence type="ECO:0000259" key="4">
    <source>
        <dbReference type="PROSITE" id="PS50893"/>
    </source>
</evidence>
<dbReference type="SMART" id="SM00382">
    <property type="entry name" value="AAA"/>
    <property type="match status" value="1"/>
</dbReference>
<dbReference type="Pfam" id="PF00005">
    <property type="entry name" value="ABC_tran"/>
    <property type="match status" value="1"/>
</dbReference>
<dbReference type="InterPro" id="IPR027417">
    <property type="entry name" value="P-loop_NTPase"/>
</dbReference>
<reference evidence="5" key="2">
    <citation type="submission" date="2020-09" db="EMBL/GenBank/DDBJ databases">
        <authorList>
            <person name="Sun Q."/>
            <person name="Ohkuma M."/>
        </authorList>
    </citation>
    <scope>NUCLEOTIDE SEQUENCE</scope>
    <source>
        <strain evidence="5">JCM 31311</strain>
    </source>
</reference>
<dbReference type="InterPro" id="IPR003593">
    <property type="entry name" value="AAA+_ATPase"/>
</dbReference>
<keyword evidence="1" id="KW-0813">Transport</keyword>
<protein>
    <submittedName>
        <fullName evidence="5">ABC transporter ATP-binding protein</fullName>
    </submittedName>
</protein>
<dbReference type="InterPro" id="IPR032823">
    <property type="entry name" value="BCA_ABC_TP_C"/>
</dbReference>
<evidence type="ECO:0000313" key="6">
    <source>
        <dbReference type="Proteomes" id="UP000603865"/>
    </source>
</evidence>
<dbReference type="GO" id="GO:0005524">
    <property type="term" value="F:ATP binding"/>
    <property type="evidence" value="ECO:0007669"/>
    <property type="project" value="UniProtKB-KW"/>
</dbReference>
<dbReference type="GO" id="GO:0005304">
    <property type="term" value="F:L-valine transmembrane transporter activity"/>
    <property type="evidence" value="ECO:0007669"/>
    <property type="project" value="TreeGrafter"/>
</dbReference>
<sequence length="275" mass="29403">MLAYEDVGIRFGGNQAVQGVTGSITPGIITAIIGPNGAGKSTFFNLLSGFYKPTSGRIIFEGQDITRLPTHEVVALGIARTFQTTTIYKELSALENAVLGHRVRTKSGLWDALLGTGRERREGKASLDAAYTALKRVGLEQQAHVLAGNLTQEAQKRVSIALALATNPKILLLDEPAAGINPEETVNLTRTIRELAAGGLTVVLIEHKMSMIMTLADHIMVLHHGQKIAEGSPAQVSRDPAVIEAYLGGHAAPHVREELKADLEQEAARLGSQHA</sequence>
<dbReference type="Gene3D" id="3.40.50.300">
    <property type="entry name" value="P-loop containing nucleotide triphosphate hydrolases"/>
    <property type="match status" value="1"/>
</dbReference>
<dbReference type="PANTHER" id="PTHR45772">
    <property type="entry name" value="CONSERVED COMPONENT OF ABC TRANSPORTER FOR NATURAL AMINO ACIDS-RELATED"/>
    <property type="match status" value="1"/>
</dbReference>
<dbReference type="InterPro" id="IPR051120">
    <property type="entry name" value="ABC_AA/LPS_Transport"/>
</dbReference>
<dbReference type="GO" id="GO:0016887">
    <property type="term" value="F:ATP hydrolysis activity"/>
    <property type="evidence" value="ECO:0007669"/>
    <property type="project" value="InterPro"/>
</dbReference>
<dbReference type="PANTHER" id="PTHR45772:SF7">
    <property type="entry name" value="AMINO ACID ABC TRANSPORTER ATP-BINDING PROTEIN"/>
    <property type="match status" value="1"/>
</dbReference>
<dbReference type="InterPro" id="IPR003439">
    <property type="entry name" value="ABC_transporter-like_ATP-bd"/>
</dbReference>
<dbReference type="SUPFAM" id="SSF52540">
    <property type="entry name" value="P-loop containing nucleoside triphosphate hydrolases"/>
    <property type="match status" value="1"/>
</dbReference>
<evidence type="ECO:0000313" key="5">
    <source>
        <dbReference type="EMBL" id="GGQ97129.1"/>
    </source>
</evidence>
<dbReference type="GO" id="GO:0015188">
    <property type="term" value="F:L-isoleucine transmembrane transporter activity"/>
    <property type="evidence" value="ECO:0007669"/>
    <property type="project" value="TreeGrafter"/>
</dbReference>
<proteinExistence type="predicted"/>
<feature type="domain" description="ABC transporter" evidence="4">
    <location>
        <begin position="2"/>
        <end position="249"/>
    </location>
</feature>
<dbReference type="PROSITE" id="PS50893">
    <property type="entry name" value="ABC_TRANSPORTER_2"/>
    <property type="match status" value="1"/>
</dbReference>
<comment type="caution">
    <text evidence="5">The sequence shown here is derived from an EMBL/GenBank/DDBJ whole genome shotgun (WGS) entry which is preliminary data.</text>
</comment>
<dbReference type="FunFam" id="3.40.50.300:FF:000421">
    <property type="entry name" value="Branched-chain amino acid ABC transporter ATP-binding protein"/>
    <property type="match status" value="1"/>
</dbReference>